<dbReference type="InterPro" id="IPR020568">
    <property type="entry name" value="Ribosomal_Su5_D2-typ_SF"/>
</dbReference>
<feature type="non-terminal residue" evidence="6">
    <location>
        <position position="239"/>
    </location>
</feature>
<keyword evidence="4" id="KW-0067">ATP-binding</keyword>
<dbReference type="InterPro" id="IPR006204">
    <property type="entry name" value="GHMP_kinase_N_dom"/>
</dbReference>
<dbReference type="GO" id="GO:0005524">
    <property type="term" value="F:ATP binding"/>
    <property type="evidence" value="ECO:0007669"/>
    <property type="project" value="UniProtKB-KW"/>
</dbReference>
<proteinExistence type="predicted"/>
<protein>
    <recommendedName>
        <fullName evidence="5">GHMP kinase N-terminal domain-containing protein</fullName>
    </recommendedName>
</protein>
<reference evidence="6" key="1">
    <citation type="journal article" date="2014" name="Front. Microbiol.">
        <title>High frequency of phylogenetically diverse reductive dehalogenase-homologous genes in deep subseafloor sedimentary metagenomes.</title>
        <authorList>
            <person name="Kawai M."/>
            <person name="Futagami T."/>
            <person name="Toyoda A."/>
            <person name="Takaki Y."/>
            <person name="Nishi S."/>
            <person name="Hori S."/>
            <person name="Arai W."/>
            <person name="Tsubouchi T."/>
            <person name="Morono Y."/>
            <person name="Uchiyama I."/>
            <person name="Ito T."/>
            <person name="Fujiyama A."/>
            <person name="Inagaki F."/>
            <person name="Takami H."/>
        </authorList>
    </citation>
    <scope>NUCLEOTIDE SEQUENCE</scope>
    <source>
        <strain evidence="6">Expedition CK06-06</strain>
    </source>
</reference>
<organism evidence="6">
    <name type="scientific">marine sediment metagenome</name>
    <dbReference type="NCBI Taxonomy" id="412755"/>
    <lineage>
        <taxon>unclassified sequences</taxon>
        <taxon>metagenomes</taxon>
        <taxon>ecological metagenomes</taxon>
    </lineage>
</organism>
<dbReference type="AlphaFoldDB" id="X0TVJ7"/>
<sequence length="239" mass="26323">MLVIKSPLRISLFGGGTDLPHYCEEHGSTIISFAIDKYIYLAHNERTTGGYRVTYSEVEELDNLSSVRHTLVRAAAEQWGSLPCTLTIVGDVPKGTGLGSSSALSVALCKLYLGELDNEELFEVAFALESSVNPQVGAQDFLPAIYGGLNIYKIDEDFKVTVGGLPNVAKEVINKYGLLLYTGSSRDAQEVLTTWSAPRLDNPLGEIHKLADSIVRTPRNWFPEALGDRLDSTWKMKRR</sequence>
<dbReference type="Pfam" id="PF00288">
    <property type="entry name" value="GHMP_kinases_N"/>
    <property type="match status" value="1"/>
</dbReference>
<dbReference type="GO" id="GO:0016301">
    <property type="term" value="F:kinase activity"/>
    <property type="evidence" value="ECO:0007669"/>
    <property type="project" value="UniProtKB-KW"/>
</dbReference>
<dbReference type="InterPro" id="IPR006203">
    <property type="entry name" value="GHMP_knse_ATP-bd_CS"/>
</dbReference>
<keyword evidence="3" id="KW-0418">Kinase</keyword>
<dbReference type="Gene3D" id="3.30.230.120">
    <property type="match status" value="1"/>
</dbReference>
<dbReference type="SUPFAM" id="SSF54211">
    <property type="entry name" value="Ribosomal protein S5 domain 2-like"/>
    <property type="match status" value="1"/>
</dbReference>
<evidence type="ECO:0000259" key="5">
    <source>
        <dbReference type="Pfam" id="PF00288"/>
    </source>
</evidence>
<evidence type="ECO:0000256" key="2">
    <source>
        <dbReference type="ARBA" id="ARBA00022741"/>
    </source>
</evidence>
<keyword evidence="2" id="KW-0547">Nucleotide-binding</keyword>
<evidence type="ECO:0000313" key="6">
    <source>
        <dbReference type="EMBL" id="GAF92167.1"/>
    </source>
</evidence>
<comment type="caution">
    <text evidence="6">The sequence shown here is derived from an EMBL/GenBank/DDBJ whole genome shotgun (WGS) entry which is preliminary data.</text>
</comment>
<gene>
    <name evidence="6" type="ORF">S01H1_19156</name>
</gene>
<keyword evidence="1" id="KW-0808">Transferase</keyword>
<evidence type="ECO:0000256" key="1">
    <source>
        <dbReference type="ARBA" id="ARBA00022679"/>
    </source>
</evidence>
<evidence type="ECO:0000256" key="4">
    <source>
        <dbReference type="ARBA" id="ARBA00022840"/>
    </source>
</evidence>
<name>X0TVJ7_9ZZZZ</name>
<accession>X0TVJ7</accession>
<dbReference type="EMBL" id="BARS01010313">
    <property type="protein sequence ID" value="GAF92167.1"/>
    <property type="molecule type" value="Genomic_DNA"/>
</dbReference>
<dbReference type="PROSITE" id="PS00627">
    <property type="entry name" value="GHMP_KINASES_ATP"/>
    <property type="match status" value="1"/>
</dbReference>
<evidence type="ECO:0000256" key="3">
    <source>
        <dbReference type="ARBA" id="ARBA00022777"/>
    </source>
</evidence>
<feature type="domain" description="GHMP kinase N-terminal" evidence="5">
    <location>
        <begin position="72"/>
        <end position="148"/>
    </location>
</feature>
<dbReference type="InterPro" id="IPR001174">
    <property type="entry name" value="HddA/FKP"/>
</dbReference>
<dbReference type="PRINTS" id="PR00960">
    <property type="entry name" value="LMBPPROTEIN"/>
</dbReference>